<gene>
    <name evidence="2" type="primary">IGHMBP2_2</name>
    <name evidence="2" type="ORF">CFP56_042774</name>
</gene>
<dbReference type="SUPFAM" id="SSF52540">
    <property type="entry name" value="P-loop containing nucleoside triphosphate hydrolases"/>
    <property type="match status" value="1"/>
</dbReference>
<dbReference type="GO" id="GO:0003677">
    <property type="term" value="F:DNA binding"/>
    <property type="evidence" value="ECO:0007669"/>
    <property type="project" value="UniProtKB-KW"/>
</dbReference>
<dbReference type="InterPro" id="IPR041677">
    <property type="entry name" value="DNA2/NAM7_AAA_11"/>
</dbReference>
<dbReference type="GO" id="GO:0004386">
    <property type="term" value="F:helicase activity"/>
    <property type="evidence" value="ECO:0007669"/>
    <property type="project" value="InterPro"/>
</dbReference>
<dbReference type="PANTHER" id="PTHR10887:SF522">
    <property type="entry name" value="P-LOOP CONTAINING NUCLEOSIDE TRIPHOSPHATE HYDROLASES SUPERFAMILY PROTEIN"/>
    <property type="match status" value="1"/>
</dbReference>
<sequence>MYLTSFCDPLVEETHADLMSSMSTVSQAPTRAIFSVRQTVKCKPPKDLFYHVTLERCYKLYYLLIEENCSAAFAAISSRICSSDLNDSQKDAVLSCLVTRECNHHNTVKLIWVPPGTGKTKTVGVLLFSLLRMKCKTLKCTPTNTAVLEVTQRLLKNVTESLEYDTYGLGDVVLFGNGKQMKILDRI</sequence>
<feature type="domain" description="DNA2/NAM7 helicase helicase" evidence="1">
    <location>
        <begin position="84"/>
        <end position="158"/>
    </location>
</feature>
<dbReference type="PANTHER" id="PTHR10887">
    <property type="entry name" value="DNA2/NAM7 HELICASE FAMILY"/>
    <property type="match status" value="1"/>
</dbReference>
<keyword evidence="3" id="KW-1185">Reference proteome</keyword>
<dbReference type="Gene3D" id="3.40.50.300">
    <property type="entry name" value="P-loop containing nucleotide triphosphate hydrolases"/>
    <property type="match status" value="1"/>
</dbReference>
<evidence type="ECO:0000313" key="3">
    <source>
        <dbReference type="Proteomes" id="UP000237347"/>
    </source>
</evidence>
<evidence type="ECO:0000313" key="2">
    <source>
        <dbReference type="EMBL" id="KAK7817529.1"/>
    </source>
</evidence>
<evidence type="ECO:0000259" key="1">
    <source>
        <dbReference type="Pfam" id="PF13086"/>
    </source>
</evidence>
<keyword evidence="2" id="KW-0238">DNA-binding</keyword>
<comment type="caution">
    <text evidence="2">The sequence shown here is derived from an EMBL/GenBank/DDBJ whole genome shotgun (WGS) entry which is preliminary data.</text>
</comment>
<dbReference type="AlphaFoldDB" id="A0AAW0ITA6"/>
<dbReference type="InterPro" id="IPR045055">
    <property type="entry name" value="DNA2/NAM7-like"/>
</dbReference>
<dbReference type="EMBL" id="PKMF04000878">
    <property type="protein sequence ID" value="KAK7817529.1"/>
    <property type="molecule type" value="Genomic_DNA"/>
</dbReference>
<protein>
    <submittedName>
        <fullName evidence="2">Dna-binding protein smubp-2</fullName>
    </submittedName>
</protein>
<reference evidence="2 3" key="1">
    <citation type="journal article" date="2018" name="Sci. Data">
        <title>The draft genome sequence of cork oak.</title>
        <authorList>
            <person name="Ramos A.M."/>
            <person name="Usie A."/>
            <person name="Barbosa P."/>
            <person name="Barros P.M."/>
            <person name="Capote T."/>
            <person name="Chaves I."/>
            <person name="Simoes F."/>
            <person name="Abreu I."/>
            <person name="Carrasquinho I."/>
            <person name="Faro C."/>
            <person name="Guimaraes J.B."/>
            <person name="Mendonca D."/>
            <person name="Nobrega F."/>
            <person name="Rodrigues L."/>
            <person name="Saibo N.J.M."/>
            <person name="Varela M.C."/>
            <person name="Egas C."/>
            <person name="Matos J."/>
            <person name="Miguel C.M."/>
            <person name="Oliveira M.M."/>
            <person name="Ricardo C.P."/>
            <person name="Goncalves S."/>
        </authorList>
    </citation>
    <scope>NUCLEOTIDE SEQUENCE [LARGE SCALE GENOMIC DNA]</scope>
    <source>
        <strain evidence="3">cv. HL8</strain>
    </source>
</reference>
<dbReference type="Pfam" id="PF13086">
    <property type="entry name" value="AAA_11"/>
    <property type="match status" value="1"/>
</dbReference>
<organism evidence="2 3">
    <name type="scientific">Quercus suber</name>
    <name type="common">Cork oak</name>
    <dbReference type="NCBI Taxonomy" id="58331"/>
    <lineage>
        <taxon>Eukaryota</taxon>
        <taxon>Viridiplantae</taxon>
        <taxon>Streptophyta</taxon>
        <taxon>Embryophyta</taxon>
        <taxon>Tracheophyta</taxon>
        <taxon>Spermatophyta</taxon>
        <taxon>Magnoliopsida</taxon>
        <taxon>eudicotyledons</taxon>
        <taxon>Gunneridae</taxon>
        <taxon>Pentapetalae</taxon>
        <taxon>rosids</taxon>
        <taxon>fabids</taxon>
        <taxon>Fagales</taxon>
        <taxon>Fagaceae</taxon>
        <taxon>Quercus</taxon>
    </lineage>
</organism>
<accession>A0AAW0ITA6</accession>
<proteinExistence type="predicted"/>
<name>A0AAW0ITA6_QUESU</name>
<dbReference type="Proteomes" id="UP000237347">
    <property type="component" value="Unassembled WGS sequence"/>
</dbReference>
<dbReference type="InterPro" id="IPR027417">
    <property type="entry name" value="P-loop_NTPase"/>
</dbReference>